<keyword evidence="3" id="KW-1185">Reference proteome</keyword>
<feature type="region of interest" description="Disordered" evidence="1">
    <location>
        <begin position="380"/>
        <end position="430"/>
    </location>
</feature>
<dbReference type="EMBL" id="JABBWK010000040">
    <property type="protein sequence ID" value="KAG1898256.1"/>
    <property type="molecule type" value="Genomic_DNA"/>
</dbReference>
<reference evidence="2" key="1">
    <citation type="journal article" date="2020" name="New Phytol.">
        <title>Comparative genomics reveals dynamic genome evolution in host specialist ectomycorrhizal fungi.</title>
        <authorList>
            <person name="Lofgren L.A."/>
            <person name="Nguyen N.H."/>
            <person name="Vilgalys R."/>
            <person name="Ruytinx J."/>
            <person name="Liao H.L."/>
            <person name="Branco S."/>
            <person name="Kuo A."/>
            <person name="LaButti K."/>
            <person name="Lipzen A."/>
            <person name="Andreopoulos W."/>
            <person name="Pangilinan J."/>
            <person name="Riley R."/>
            <person name="Hundley H."/>
            <person name="Na H."/>
            <person name="Barry K."/>
            <person name="Grigoriev I.V."/>
            <person name="Stajich J.E."/>
            <person name="Kennedy P.G."/>
        </authorList>
    </citation>
    <scope>NUCLEOTIDE SEQUENCE</scope>
    <source>
        <strain evidence="2">FC203</strain>
    </source>
</reference>
<dbReference type="AlphaFoldDB" id="A0AAD4HJB0"/>
<evidence type="ECO:0000313" key="3">
    <source>
        <dbReference type="Proteomes" id="UP001195769"/>
    </source>
</evidence>
<gene>
    <name evidence="2" type="ORF">F5891DRAFT_981913</name>
</gene>
<feature type="region of interest" description="Disordered" evidence="1">
    <location>
        <begin position="225"/>
        <end position="283"/>
    </location>
</feature>
<feature type="compositionally biased region" description="Polar residues" evidence="1">
    <location>
        <begin position="249"/>
        <end position="260"/>
    </location>
</feature>
<proteinExistence type="predicted"/>
<dbReference type="GeneID" id="64671465"/>
<sequence length="430" mass="47423">MNNLPLELVLRPKENPRKVIAPPSILKSLNDVSKLSSISEGTKSQKPKPCWASNKYLLKPHVKETHPLIADSHIILKSSIPSDPRKNQKVFEEVQDRHVWINVVSRENRKRRCLEEHLGGEEHVAKKPKLMNRNQSLEEAVESYAESVGNLPTMNFNSVHGLIPLNFASSHACRELRWPCDATKNGLTIPSITGPKLQLPLDAQNFPLRNGPCCLREEPLTLTKCSPDDIPQPSTQNKPSRLGRDLSYRSPNLPSATRLNQPEIGESPLTYGPAHSPSSCRGEKRKLGNIESACPTSSGITFTQSMSESSISTEPFDSLSSNKNSSVLMTSPGLMGLSPVTFQPLEWSRCKAPMTQGSKRSKILLEERAKPEVEEVNPVISGTEESARKRPGSVSTSMYATEEAAGGIISGESAHRTKEVNETIARGQRY</sequence>
<evidence type="ECO:0000313" key="2">
    <source>
        <dbReference type="EMBL" id="KAG1898256.1"/>
    </source>
</evidence>
<dbReference type="RefSeq" id="XP_041223832.1">
    <property type="nucleotide sequence ID" value="XM_041377167.1"/>
</dbReference>
<accession>A0AAD4HJB0</accession>
<evidence type="ECO:0000256" key="1">
    <source>
        <dbReference type="SAM" id="MobiDB-lite"/>
    </source>
</evidence>
<comment type="caution">
    <text evidence="2">The sequence shown here is derived from an EMBL/GenBank/DDBJ whole genome shotgun (WGS) entry which is preliminary data.</text>
</comment>
<protein>
    <submittedName>
        <fullName evidence="2">Uncharacterized protein</fullName>
    </submittedName>
</protein>
<name>A0AAD4HJB0_9AGAM</name>
<organism evidence="2 3">
    <name type="scientific">Suillus fuscotomentosus</name>
    <dbReference type="NCBI Taxonomy" id="1912939"/>
    <lineage>
        <taxon>Eukaryota</taxon>
        <taxon>Fungi</taxon>
        <taxon>Dikarya</taxon>
        <taxon>Basidiomycota</taxon>
        <taxon>Agaricomycotina</taxon>
        <taxon>Agaricomycetes</taxon>
        <taxon>Agaricomycetidae</taxon>
        <taxon>Boletales</taxon>
        <taxon>Suillineae</taxon>
        <taxon>Suillaceae</taxon>
        <taxon>Suillus</taxon>
    </lineage>
</organism>
<dbReference type="Proteomes" id="UP001195769">
    <property type="component" value="Unassembled WGS sequence"/>
</dbReference>